<dbReference type="InterPro" id="IPR000980">
    <property type="entry name" value="SH2"/>
</dbReference>
<dbReference type="PANTHER" id="PTHR14098:SF18">
    <property type="entry name" value="SH2 DOMAIN CONTAINING 6"/>
    <property type="match status" value="1"/>
</dbReference>
<keyword evidence="1 2" id="KW-0727">SH2 domain</keyword>
<dbReference type="PANTHER" id="PTHR14098">
    <property type="entry name" value="SH2 DOMAIN CONTAINING PROTEIN"/>
    <property type="match status" value="1"/>
</dbReference>
<dbReference type="SUPFAM" id="SSF55550">
    <property type="entry name" value="SH2 domain"/>
    <property type="match status" value="1"/>
</dbReference>
<keyword evidence="5" id="KW-1185">Reference proteome</keyword>
<dbReference type="Gene3D" id="3.30.505.10">
    <property type="entry name" value="SH2 domain"/>
    <property type="match status" value="1"/>
</dbReference>
<protein>
    <recommendedName>
        <fullName evidence="3">SH2 domain-containing protein</fullName>
    </recommendedName>
</protein>
<sequence length="117" mass="13598">MGLESKPWYGGEMERREAEWALRRINKDGCFLVRHSSAQNQSHSYTLAVLYHDHIYNIPIRTAGTLGFSLGKEGKRHEEVFPSIVHLIEHYQIEQLYLVNRQTSERESTALLYPALL</sequence>
<evidence type="ECO:0000256" key="1">
    <source>
        <dbReference type="ARBA" id="ARBA00022999"/>
    </source>
</evidence>
<evidence type="ECO:0000256" key="2">
    <source>
        <dbReference type="PROSITE-ProRule" id="PRU00191"/>
    </source>
</evidence>
<dbReference type="GO" id="GO:0035556">
    <property type="term" value="P:intracellular signal transduction"/>
    <property type="evidence" value="ECO:0007669"/>
    <property type="project" value="TreeGrafter"/>
</dbReference>
<proteinExistence type="predicted"/>
<dbReference type="Proteomes" id="UP000228934">
    <property type="component" value="Unassembled WGS sequence"/>
</dbReference>
<dbReference type="PROSITE" id="PS50001">
    <property type="entry name" value="SH2"/>
    <property type="match status" value="1"/>
</dbReference>
<dbReference type="InterPro" id="IPR051751">
    <property type="entry name" value="Immunoreceptor_sig_adapters"/>
</dbReference>
<evidence type="ECO:0000313" key="5">
    <source>
        <dbReference type="Proteomes" id="UP000228934"/>
    </source>
</evidence>
<dbReference type="GO" id="GO:0005737">
    <property type="term" value="C:cytoplasm"/>
    <property type="evidence" value="ECO:0007669"/>
    <property type="project" value="TreeGrafter"/>
</dbReference>
<evidence type="ECO:0000313" key="4">
    <source>
        <dbReference type="EMBL" id="PIO03022.1"/>
    </source>
</evidence>
<gene>
    <name evidence="4" type="ORF">AB205_0128050</name>
</gene>
<dbReference type="OrthoDB" id="10044490at2759"/>
<dbReference type="InterPro" id="IPR036860">
    <property type="entry name" value="SH2_dom_sf"/>
</dbReference>
<reference evidence="5" key="1">
    <citation type="journal article" date="2017" name="Nat. Commun.">
        <title>The North American bullfrog draft genome provides insight into hormonal regulation of long noncoding RNA.</title>
        <authorList>
            <person name="Hammond S.A."/>
            <person name="Warren R.L."/>
            <person name="Vandervalk B.P."/>
            <person name="Kucuk E."/>
            <person name="Khan H."/>
            <person name="Gibb E.A."/>
            <person name="Pandoh P."/>
            <person name="Kirk H."/>
            <person name="Zhao Y."/>
            <person name="Jones M."/>
            <person name="Mungall A.J."/>
            <person name="Coope R."/>
            <person name="Pleasance S."/>
            <person name="Moore R.A."/>
            <person name="Holt R.A."/>
            <person name="Round J.M."/>
            <person name="Ohora S."/>
            <person name="Walle B.V."/>
            <person name="Veldhoen N."/>
            <person name="Helbing C.C."/>
            <person name="Birol I."/>
        </authorList>
    </citation>
    <scope>NUCLEOTIDE SEQUENCE [LARGE SCALE GENOMIC DNA]</scope>
</reference>
<accession>A0A2G9PI62</accession>
<evidence type="ECO:0000259" key="3">
    <source>
        <dbReference type="PROSITE" id="PS50001"/>
    </source>
</evidence>
<dbReference type="Pfam" id="PF00017">
    <property type="entry name" value="SH2"/>
    <property type="match status" value="1"/>
</dbReference>
<feature type="domain" description="SH2" evidence="3">
    <location>
        <begin position="8"/>
        <end position="115"/>
    </location>
</feature>
<dbReference type="SMART" id="SM00252">
    <property type="entry name" value="SH2"/>
    <property type="match status" value="1"/>
</dbReference>
<dbReference type="FunFam" id="3.30.505.10:FF:000016">
    <property type="entry name" value="B-cell linker protein isoform 2"/>
    <property type="match status" value="1"/>
</dbReference>
<dbReference type="GO" id="GO:0007169">
    <property type="term" value="P:cell surface receptor protein tyrosine kinase signaling pathway"/>
    <property type="evidence" value="ECO:0007669"/>
    <property type="project" value="TreeGrafter"/>
</dbReference>
<dbReference type="AlphaFoldDB" id="A0A2G9PI62"/>
<name>A0A2G9PI62_AQUCT</name>
<dbReference type="PRINTS" id="PR00401">
    <property type="entry name" value="SH2DOMAIN"/>
</dbReference>
<dbReference type="EMBL" id="KV922424">
    <property type="protein sequence ID" value="PIO03022.1"/>
    <property type="molecule type" value="Genomic_DNA"/>
</dbReference>
<organism evidence="4 5">
    <name type="scientific">Aquarana catesbeiana</name>
    <name type="common">American bullfrog</name>
    <name type="synonym">Rana catesbeiana</name>
    <dbReference type="NCBI Taxonomy" id="8400"/>
    <lineage>
        <taxon>Eukaryota</taxon>
        <taxon>Metazoa</taxon>
        <taxon>Chordata</taxon>
        <taxon>Craniata</taxon>
        <taxon>Vertebrata</taxon>
        <taxon>Euteleostomi</taxon>
        <taxon>Amphibia</taxon>
        <taxon>Batrachia</taxon>
        <taxon>Anura</taxon>
        <taxon>Neobatrachia</taxon>
        <taxon>Ranoidea</taxon>
        <taxon>Ranidae</taxon>
        <taxon>Aquarana</taxon>
    </lineage>
</organism>